<dbReference type="FunCoup" id="K1S2Y0">
    <property type="interactions" value="27"/>
</dbReference>
<dbReference type="InParanoid" id="K1S2Y0"/>
<protein>
    <submittedName>
        <fullName evidence="2">Uncharacterized protein</fullName>
    </submittedName>
</protein>
<dbReference type="PANTHER" id="PTHR47705:SF1">
    <property type="entry name" value="PNP_UDP_1 DOMAIN-CONTAINING PROTEIN"/>
    <property type="match status" value="1"/>
</dbReference>
<organism evidence="2">
    <name type="scientific">Magallana gigas</name>
    <name type="common">Pacific oyster</name>
    <name type="synonym">Crassostrea gigas</name>
    <dbReference type="NCBI Taxonomy" id="29159"/>
    <lineage>
        <taxon>Eukaryota</taxon>
        <taxon>Metazoa</taxon>
        <taxon>Spiralia</taxon>
        <taxon>Lophotrochozoa</taxon>
        <taxon>Mollusca</taxon>
        <taxon>Bivalvia</taxon>
        <taxon>Autobranchia</taxon>
        <taxon>Pteriomorphia</taxon>
        <taxon>Ostreida</taxon>
        <taxon>Ostreoidea</taxon>
        <taxon>Ostreidae</taxon>
        <taxon>Magallana</taxon>
    </lineage>
</organism>
<dbReference type="PANTHER" id="PTHR47705">
    <property type="entry name" value="AGAP000321-PA"/>
    <property type="match status" value="1"/>
</dbReference>
<dbReference type="EMBL" id="JH816866">
    <property type="protein sequence ID" value="EKC41721.1"/>
    <property type="molecule type" value="Genomic_DNA"/>
</dbReference>
<reference evidence="2" key="1">
    <citation type="journal article" date="2012" name="Nature">
        <title>The oyster genome reveals stress adaptation and complexity of shell formation.</title>
        <authorList>
            <person name="Zhang G."/>
            <person name="Fang X."/>
            <person name="Guo X."/>
            <person name="Li L."/>
            <person name="Luo R."/>
            <person name="Xu F."/>
            <person name="Yang P."/>
            <person name="Zhang L."/>
            <person name="Wang X."/>
            <person name="Qi H."/>
            <person name="Xiong Z."/>
            <person name="Que H."/>
            <person name="Xie Y."/>
            <person name="Holland P.W."/>
            <person name="Paps J."/>
            <person name="Zhu Y."/>
            <person name="Wu F."/>
            <person name="Chen Y."/>
            <person name="Wang J."/>
            <person name="Peng C."/>
            <person name="Meng J."/>
            <person name="Yang L."/>
            <person name="Liu J."/>
            <person name="Wen B."/>
            <person name="Zhang N."/>
            <person name="Huang Z."/>
            <person name="Zhu Q."/>
            <person name="Feng Y."/>
            <person name="Mount A."/>
            <person name="Hedgecock D."/>
            <person name="Xu Z."/>
            <person name="Liu Y."/>
            <person name="Domazet-Loso T."/>
            <person name="Du Y."/>
            <person name="Sun X."/>
            <person name="Zhang S."/>
            <person name="Liu B."/>
            <person name="Cheng P."/>
            <person name="Jiang X."/>
            <person name="Li J."/>
            <person name="Fan D."/>
            <person name="Wang W."/>
            <person name="Fu W."/>
            <person name="Wang T."/>
            <person name="Wang B."/>
            <person name="Zhang J."/>
            <person name="Peng Z."/>
            <person name="Li Y."/>
            <person name="Li N."/>
            <person name="Wang J."/>
            <person name="Chen M."/>
            <person name="He Y."/>
            <person name="Tan F."/>
            <person name="Song X."/>
            <person name="Zheng Q."/>
            <person name="Huang R."/>
            <person name="Yang H."/>
            <person name="Du X."/>
            <person name="Chen L."/>
            <person name="Yang M."/>
            <person name="Gaffney P.M."/>
            <person name="Wang S."/>
            <person name="Luo L."/>
            <person name="She Z."/>
            <person name="Ming Y."/>
            <person name="Huang W."/>
            <person name="Zhang S."/>
            <person name="Huang B."/>
            <person name="Zhang Y."/>
            <person name="Qu T."/>
            <person name="Ni P."/>
            <person name="Miao G."/>
            <person name="Wang J."/>
            <person name="Wang Q."/>
            <person name="Steinberg C.E."/>
            <person name="Wang H."/>
            <person name="Li N."/>
            <person name="Qian L."/>
            <person name="Zhang G."/>
            <person name="Li Y."/>
            <person name="Yang H."/>
            <person name="Liu X."/>
            <person name="Wang J."/>
            <person name="Yin Y."/>
            <person name="Wang J."/>
        </authorList>
    </citation>
    <scope>NUCLEOTIDE SEQUENCE [LARGE SCALE GENOMIC DNA]</scope>
    <source>
        <strain evidence="2">05x7-T-G4-1.051#20</strain>
    </source>
</reference>
<dbReference type="InterPro" id="IPR055121">
    <property type="entry name" value="HTH_69"/>
</dbReference>
<sequence>MVYSNSHPPPPTPPKSDGPRGGSQQVGCSLHRKDNYASHNTVIMSDEEVVMTPTKKGNTTHIRIEKRKKLDFSGDDQTVHVAGGQHKGLVVNKQISDDADLGRPQLQIGFNCFLVDQKTEKRVVESRRLKFWYVDDTGYLDQVTTAYEFFKELVQPANFPRDYVGFIKKCMKQMQKNEYKLAKKIDLEIRQLSDQEAPLTPGIAKEDKRPIEEIVREKILQVLESAYPNVLEVEDLVRITAADEAIINQQLEELKAKNLVREMENGKVVRHVLEDDKTETEVQMVQHMPRIAANQQPTIAIITANYCEKLAVDAMMDNKTTFVKYKTEGESNVYTVGFIGEHKCVSTKLPQIGQSRAAQISSGNTTTRLLGTFQNIEHVFVVGVAGGVPHYTNFYKHVRLGDIVISRCNDKGYFYYHVDKILQDKEGNIQYKMRTWSPRDLSLQRVAEKIEENCTRKPEKAPWERYIHEGQTLLEKQEADFNRPPKESDRLYMSIGEENVIEVQHPDRPEEAEVRENVPTVRCGVVGSGRPITKYDNTRLEFAHNYGITCFDSEYDQVIESIVGNRKDSFMFIRGIADYNDGSKNKEWQPYASLAAAAMMKTIVKMISNPYLSEDDD</sequence>
<dbReference type="Gene3D" id="3.40.50.1580">
    <property type="entry name" value="Nucleoside phosphorylase domain"/>
    <property type="match status" value="1"/>
</dbReference>
<evidence type="ECO:0000256" key="1">
    <source>
        <dbReference type="SAM" id="MobiDB-lite"/>
    </source>
</evidence>
<dbReference type="GO" id="GO:0009116">
    <property type="term" value="P:nucleoside metabolic process"/>
    <property type="evidence" value="ECO:0007669"/>
    <property type="project" value="InterPro"/>
</dbReference>
<dbReference type="PROSITE" id="PS50987">
    <property type="entry name" value="HTH_ARSR_2"/>
    <property type="match status" value="1"/>
</dbReference>
<dbReference type="HOGENOM" id="CLU_019799_0_0_1"/>
<feature type="region of interest" description="Disordered" evidence="1">
    <location>
        <begin position="1"/>
        <end position="27"/>
    </location>
</feature>
<name>K1S2Y0_MAGGI</name>
<dbReference type="InterPro" id="IPR035994">
    <property type="entry name" value="Nucleoside_phosphorylase_sf"/>
</dbReference>
<dbReference type="InterPro" id="IPR001845">
    <property type="entry name" value="HTH_ArsR_DNA-bd_dom"/>
</dbReference>
<dbReference type="GO" id="GO:0003700">
    <property type="term" value="F:DNA-binding transcription factor activity"/>
    <property type="evidence" value="ECO:0007669"/>
    <property type="project" value="InterPro"/>
</dbReference>
<dbReference type="GO" id="GO:0003824">
    <property type="term" value="F:catalytic activity"/>
    <property type="evidence" value="ECO:0007669"/>
    <property type="project" value="InterPro"/>
</dbReference>
<dbReference type="Pfam" id="PF22979">
    <property type="entry name" value="HTH_69"/>
    <property type="match status" value="1"/>
</dbReference>
<accession>K1S2Y0</accession>
<dbReference type="SUPFAM" id="SSF53167">
    <property type="entry name" value="Purine and uridine phosphorylases"/>
    <property type="match status" value="1"/>
</dbReference>
<dbReference type="AlphaFoldDB" id="K1S2Y0"/>
<feature type="compositionally biased region" description="Pro residues" evidence="1">
    <location>
        <begin position="7"/>
        <end position="16"/>
    </location>
</feature>
<proteinExistence type="predicted"/>
<evidence type="ECO:0000313" key="2">
    <source>
        <dbReference type="EMBL" id="EKC41721.1"/>
    </source>
</evidence>
<gene>
    <name evidence="2" type="ORF">CGI_10028468</name>
</gene>